<evidence type="ECO:0000313" key="4">
    <source>
        <dbReference type="Proteomes" id="UP000249390"/>
    </source>
</evidence>
<dbReference type="AlphaFoldDB" id="A0A328D615"/>
<name>A0A328D615_9ASTE</name>
<accession>A0A328D615</accession>
<reference evidence="3 4" key="1">
    <citation type="submission" date="2018-06" db="EMBL/GenBank/DDBJ databases">
        <title>The Genome of Cuscuta australis (Dodder) Provides Insight into the Evolution of Plant Parasitism.</title>
        <authorList>
            <person name="Liu H."/>
        </authorList>
    </citation>
    <scope>NUCLEOTIDE SEQUENCE [LARGE SCALE GENOMIC DNA]</scope>
    <source>
        <strain evidence="4">cv. Yunnan</strain>
        <tissue evidence="3">Vines</tissue>
    </source>
</reference>
<evidence type="ECO:0000256" key="1">
    <source>
        <dbReference type="SAM" id="MobiDB-lite"/>
    </source>
</evidence>
<comment type="caution">
    <text evidence="3">The sequence shown here is derived from an EMBL/GenBank/DDBJ whole genome shotgun (WGS) entry which is preliminary data.</text>
</comment>
<feature type="chain" id="PRO_5016461352" evidence="2">
    <location>
        <begin position="23"/>
        <end position="81"/>
    </location>
</feature>
<feature type="signal peptide" evidence="2">
    <location>
        <begin position="1"/>
        <end position="22"/>
    </location>
</feature>
<dbReference type="EMBL" id="NQVE01000190">
    <property type="protein sequence ID" value="RAL41165.1"/>
    <property type="molecule type" value="Genomic_DNA"/>
</dbReference>
<evidence type="ECO:0000313" key="3">
    <source>
        <dbReference type="EMBL" id="RAL41165.1"/>
    </source>
</evidence>
<sequence length="81" mass="8664">MMILFVSTGIFLFSFQAERSSALTTSAGIALRRLGSVSFEQADVESAAAAAAPSPMVGSLDPYQSDKRKVSKGSDPIHNRW</sequence>
<dbReference type="Proteomes" id="UP000249390">
    <property type="component" value="Unassembled WGS sequence"/>
</dbReference>
<evidence type="ECO:0000256" key="2">
    <source>
        <dbReference type="SAM" id="SignalP"/>
    </source>
</evidence>
<feature type="region of interest" description="Disordered" evidence="1">
    <location>
        <begin position="54"/>
        <end position="81"/>
    </location>
</feature>
<organism evidence="3 4">
    <name type="scientific">Cuscuta australis</name>
    <dbReference type="NCBI Taxonomy" id="267555"/>
    <lineage>
        <taxon>Eukaryota</taxon>
        <taxon>Viridiplantae</taxon>
        <taxon>Streptophyta</taxon>
        <taxon>Embryophyta</taxon>
        <taxon>Tracheophyta</taxon>
        <taxon>Spermatophyta</taxon>
        <taxon>Magnoliopsida</taxon>
        <taxon>eudicotyledons</taxon>
        <taxon>Gunneridae</taxon>
        <taxon>Pentapetalae</taxon>
        <taxon>asterids</taxon>
        <taxon>lamiids</taxon>
        <taxon>Solanales</taxon>
        <taxon>Convolvulaceae</taxon>
        <taxon>Cuscuteae</taxon>
        <taxon>Cuscuta</taxon>
        <taxon>Cuscuta subgen. Grammica</taxon>
        <taxon>Cuscuta sect. Cleistogrammica</taxon>
    </lineage>
</organism>
<keyword evidence="2" id="KW-0732">Signal</keyword>
<gene>
    <name evidence="3" type="ORF">DM860_017714</name>
</gene>
<proteinExistence type="predicted"/>
<protein>
    <submittedName>
        <fullName evidence="3">Uncharacterized protein</fullName>
    </submittedName>
</protein>
<keyword evidence="4" id="KW-1185">Reference proteome</keyword>